<dbReference type="EMBL" id="CP046147">
    <property type="protein sequence ID" value="WFG40047.1"/>
    <property type="molecule type" value="Genomic_DNA"/>
</dbReference>
<gene>
    <name evidence="1" type="ORF">GKO46_10940</name>
    <name evidence="2" type="ORF">GKO48_10600</name>
</gene>
<dbReference type="Proteomes" id="UP001219901">
    <property type="component" value="Chromosome"/>
</dbReference>
<dbReference type="EMBL" id="WMBE01000003">
    <property type="protein sequence ID" value="MDG0867581.1"/>
    <property type="molecule type" value="Genomic_DNA"/>
</dbReference>
<dbReference type="AlphaFoldDB" id="A0AAJ5ZEM3"/>
<sequence length="141" mass="15971">MSSYSEEAIATFTRWAQAFNDRDADAMIAEMHFPHMRLAGTEFQTWPTSEDFRAPQDDMTKALIAEGWHTTITKSITAAQSGPEKVHLVIRQSRQHKDGTEYNGFDTLWIFTKIDGKWGVQFRSSFLANATQAYGASKPSF</sequence>
<evidence type="ECO:0000313" key="4">
    <source>
        <dbReference type="Proteomes" id="UP001321249"/>
    </source>
</evidence>
<reference evidence="2" key="2">
    <citation type="journal article" date="2023" name="Nat. Commun.">
        <title>Cultivation of marine bacteria of the SAR202 clade.</title>
        <authorList>
            <person name="Lim Y."/>
            <person name="Seo J.H."/>
            <person name="Giovannoni S.J."/>
            <person name="Kang I."/>
            <person name="Cho J.C."/>
        </authorList>
    </citation>
    <scope>NUCLEOTIDE SEQUENCE</scope>
    <source>
        <strain evidence="2">JH1073</strain>
    </source>
</reference>
<evidence type="ECO:0000313" key="3">
    <source>
        <dbReference type="Proteomes" id="UP001219901"/>
    </source>
</evidence>
<dbReference type="Proteomes" id="UP001321249">
    <property type="component" value="Unassembled WGS sequence"/>
</dbReference>
<dbReference type="RefSeq" id="WP_342826081.1">
    <property type="nucleotide sequence ID" value="NZ_CP046146.1"/>
</dbReference>
<accession>A0AAJ5ZEM3</accession>
<organism evidence="2 3">
    <name type="scientific">Candidatus Lucifugimonas marina</name>
    <dbReference type="NCBI Taxonomy" id="3038979"/>
    <lineage>
        <taxon>Bacteria</taxon>
        <taxon>Bacillati</taxon>
        <taxon>Chloroflexota</taxon>
        <taxon>Dehalococcoidia</taxon>
        <taxon>SAR202 cluster</taxon>
        <taxon>Candidatus Lucifugimonadales</taxon>
        <taxon>Candidatus Lucifugimonadaceae</taxon>
        <taxon>Candidatus Lucifugimonas</taxon>
    </lineage>
</organism>
<protein>
    <submittedName>
        <fullName evidence="2">Uncharacterized protein</fullName>
    </submittedName>
</protein>
<evidence type="ECO:0000313" key="1">
    <source>
        <dbReference type="EMBL" id="MDG0867581.1"/>
    </source>
</evidence>
<reference evidence="3 4" key="1">
    <citation type="submission" date="2019-11" db="EMBL/GenBank/DDBJ databases">
        <authorList>
            <person name="Cho J.-C."/>
        </authorList>
    </citation>
    <scope>NUCLEOTIDE SEQUENCE [LARGE SCALE GENOMIC DNA]</scope>
    <source>
        <strain evidence="2 3">JH1073</strain>
        <strain evidence="1 4">JH702</strain>
    </source>
</reference>
<dbReference type="InterPro" id="IPR032710">
    <property type="entry name" value="NTF2-like_dom_sf"/>
</dbReference>
<proteinExistence type="predicted"/>
<reference evidence="3" key="3">
    <citation type="submission" date="2023-06" db="EMBL/GenBank/DDBJ databases">
        <title>Pangenomics reveal diversification of enzyme families and niche specialization in globally abundant SAR202 bacteria.</title>
        <authorList>
            <person name="Saw J.H.W."/>
        </authorList>
    </citation>
    <scope>NUCLEOTIDE SEQUENCE [LARGE SCALE GENOMIC DNA]</scope>
    <source>
        <strain evidence="3">JH1073</strain>
    </source>
</reference>
<evidence type="ECO:0000313" key="2">
    <source>
        <dbReference type="EMBL" id="WFG40047.1"/>
    </source>
</evidence>
<keyword evidence="3" id="KW-1185">Reference proteome</keyword>
<name>A0AAJ5ZEM3_9CHLR</name>
<dbReference type="SUPFAM" id="SSF54427">
    <property type="entry name" value="NTF2-like"/>
    <property type="match status" value="1"/>
</dbReference>